<gene>
    <name evidence="2" type="ORF">SELMODRAFT_437630</name>
</gene>
<dbReference type="KEGG" id="smo:SELMODRAFT_437630"/>
<dbReference type="Proteomes" id="UP000001514">
    <property type="component" value="Unassembled WGS sequence"/>
</dbReference>
<sequence length="215" mass="24530">MMMRMMMMMMISRPKEEVSATRAPAKRYSPPPSSTGPGLHSFFLLNKKREAAQQATPSKAMQKEERPKRKEGKRSALRNGRRMTSRLLLLTVFRLTAGINAGRRFMECTERDLRGRMRREFLPGGGEKGGRRRARVPVSSHSNVCKETKASKLKEHTMSTVCHFSIRYDHHAASLKPGNFAFLAKLATYCQGRDRDHFQTDTSSHTKISDELRTD</sequence>
<proteinExistence type="predicted"/>
<feature type="region of interest" description="Disordered" evidence="1">
    <location>
        <begin position="120"/>
        <end position="142"/>
    </location>
</feature>
<dbReference type="Gramene" id="EFJ38104">
    <property type="protein sequence ID" value="EFJ38104"/>
    <property type="gene ID" value="SELMODRAFT_437630"/>
</dbReference>
<accession>D8QNI0</accession>
<evidence type="ECO:0000313" key="2">
    <source>
        <dbReference type="EMBL" id="EFJ38104.1"/>
    </source>
</evidence>
<name>D8QNI0_SELML</name>
<keyword evidence="3" id="KW-1185">Reference proteome</keyword>
<organism evidence="3">
    <name type="scientific">Selaginella moellendorffii</name>
    <name type="common">Spikemoss</name>
    <dbReference type="NCBI Taxonomy" id="88036"/>
    <lineage>
        <taxon>Eukaryota</taxon>
        <taxon>Viridiplantae</taxon>
        <taxon>Streptophyta</taxon>
        <taxon>Embryophyta</taxon>
        <taxon>Tracheophyta</taxon>
        <taxon>Lycopodiopsida</taxon>
        <taxon>Selaginellales</taxon>
        <taxon>Selaginellaceae</taxon>
        <taxon>Selaginella</taxon>
    </lineage>
</organism>
<feature type="region of interest" description="Disordered" evidence="1">
    <location>
        <begin position="15"/>
        <end position="80"/>
    </location>
</feature>
<feature type="compositionally biased region" description="Basic residues" evidence="1">
    <location>
        <begin position="69"/>
        <end position="80"/>
    </location>
</feature>
<dbReference type="InParanoid" id="D8QNI0"/>
<protein>
    <submittedName>
        <fullName evidence="2">Uncharacterized protein</fullName>
    </submittedName>
</protein>
<evidence type="ECO:0000313" key="3">
    <source>
        <dbReference type="Proteomes" id="UP000001514"/>
    </source>
</evidence>
<dbReference type="AlphaFoldDB" id="D8QNI0"/>
<evidence type="ECO:0000256" key="1">
    <source>
        <dbReference type="SAM" id="MobiDB-lite"/>
    </source>
</evidence>
<dbReference type="EMBL" id="GL377565">
    <property type="protein sequence ID" value="EFJ38104.1"/>
    <property type="molecule type" value="Genomic_DNA"/>
</dbReference>
<dbReference type="HOGENOM" id="CLU_1091535_0_0_1"/>
<reference evidence="2 3" key="1">
    <citation type="journal article" date="2011" name="Science">
        <title>The Selaginella genome identifies genetic changes associated with the evolution of vascular plants.</title>
        <authorList>
            <person name="Banks J.A."/>
            <person name="Nishiyama T."/>
            <person name="Hasebe M."/>
            <person name="Bowman J.L."/>
            <person name="Gribskov M."/>
            <person name="dePamphilis C."/>
            <person name="Albert V.A."/>
            <person name="Aono N."/>
            <person name="Aoyama T."/>
            <person name="Ambrose B.A."/>
            <person name="Ashton N.W."/>
            <person name="Axtell M.J."/>
            <person name="Barker E."/>
            <person name="Barker M.S."/>
            <person name="Bennetzen J.L."/>
            <person name="Bonawitz N.D."/>
            <person name="Chapple C."/>
            <person name="Cheng C."/>
            <person name="Correa L.G."/>
            <person name="Dacre M."/>
            <person name="DeBarry J."/>
            <person name="Dreyer I."/>
            <person name="Elias M."/>
            <person name="Engstrom E.M."/>
            <person name="Estelle M."/>
            <person name="Feng L."/>
            <person name="Finet C."/>
            <person name="Floyd S.K."/>
            <person name="Frommer W.B."/>
            <person name="Fujita T."/>
            <person name="Gramzow L."/>
            <person name="Gutensohn M."/>
            <person name="Harholt J."/>
            <person name="Hattori M."/>
            <person name="Heyl A."/>
            <person name="Hirai T."/>
            <person name="Hiwatashi Y."/>
            <person name="Ishikawa M."/>
            <person name="Iwata M."/>
            <person name="Karol K.G."/>
            <person name="Koehler B."/>
            <person name="Kolukisaoglu U."/>
            <person name="Kubo M."/>
            <person name="Kurata T."/>
            <person name="Lalonde S."/>
            <person name="Li K."/>
            <person name="Li Y."/>
            <person name="Litt A."/>
            <person name="Lyons E."/>
            <person name="Manning G."/>
            <person name="Maruyama T."/>
            <person name="Michael T.P."/>
            <person name="Mikami K."/>
            <person name="Miyazaki S."/>
            <person name="Morinaga S."/>
            <person name="Murata T."/>
            <person name="Mueller-Roeber B."/>
            <person name="Nelson D.R."/>
            <person name="Obara M."/>
            <person name="Oguri Y."/>
            <person name="Olmstead R.G."/>
            <person name="Onodera N."/>
            <person name="Petersen B.L."/>
            <person name="Pils B."/>
            <person name="Prigge M."/>
            <person name="Rensing S.A."/>
            <person name="Riano-Pachon D.M."/>
            <person name="Roberts A.W."/>
            <person name="Sato Y."/>
            <person name="Scheller H.V."/>
            <person name="Schulz B."/>
            <person name="Schulz C."/>
            <person name="Shakirov E.V."/>
            <person name="Shibagaki N."/>
            <person name="Shinohara N."/>
            <person name="Shippen D.E."/>
            <person name="Soerensen I."/>
            <person name="Sotooka R."/>
            <person name="Sugimoto N."/>
            <person name="Sugita M."/>
            <person name="Sumikawa N."/>
            <person name="Tanurdzic M."/>
            <person name="Theissen G."/>
            <person name="Ulvskov P."/>
            <person name="Wakazuki S."/>
            <person name="Weng J.K."/>
            <person name="Willats W.W."/>
            <person name="Wipf D."/>
            <person name="Wolf P.G."/>
            <person name="Yang L."/>
            <person name="Zimmer A.D."/>
            <person name="Zhu Q."/>
            <person name="Mitros T."/>
            <person name="Hellsten U."/>
            <person name="Loque D."/>
            <person name="Otillar R."/>
            <person name="Salamov A."/>
            <person name="Schmutz J."/>
            <person name="Shapiro H."/>
            <person name="Lindquist E."/>
            <person name="Lucas S."/>
            <person name="Rokhsar D."/>
            <person name="Grigoriev I.V."/>
        </authorList>
    </citation>
    <scope>NUCLEOTIDE SEQUENCE [LARGE SCALE GENOMIC DNA]</scope>
</reference>